<dbReference type="RefSeq" id="XP_038791787.1">
    <property type="nucleotide sequence ID" value="XM_038925931.1"/>
</dbReference>
<feature type="region of interest" description="Disordered" evidence="1">
    <location>
        <begin position="255"/>
        <end position="287"/>
    </location>
</feature>
<evidence type="ECO:0000313" key="3">
    <source>
        <dbReference type="EMBL" id="KAF7681908.1"/>
    </source>
</evidence>
<dbReference type="InterPro" id="IPR006076">
    <property type="entry name" value="FAD-dep_OxRdtase"/>
</dbReference>
<dbReference type="AlphaFoldDB" id="A0A8H7EN85"/>
<proteinExistence type="predicted"/>
<feature type="domain" description="FAD dependent oxidoreductase" evidence="2">
    <location>
        <begin position="546"/>
        <end position="942"/>
    </location>
</feature>
<dbReference type="GO" id="GO:0005770">
    <property type="term" value="C:late endosome"/>
    <property type="evidence" value="ECO:0007669"/>
    <property type="project" value="TreeGrafter"/>
</dbReference>
<dbReference type="EMBL" id="JAAABM010000001">
    <property type="protein sequence ID" value="KAF7681908.1"/>
    <property type="molecule type" value="Genomic_DNA"/>
</dbReference>
<dbReference type="Gene3D" id="3.30.9.10">
    <property type="entry name" value="D-Amino Acid Oxidase, subunit A, domain 2"/>
    <property type="match status" value="1"/>
</dbReference>
<evidence type="ECO:0000313" key="4">
    <source>
        <dbReference type="Proteomes" id="UP000596902"/>
    </source>
</evidence>
<evidence type="ECO:0000259" key="2">
    <source>
        <dbReference type="Pfam" id="PF01266"/>
    </source>
</evidence>
<feature type="compositionally biased region" description="Basic and acidic residues" evidence="1">
    <location>
        <begin position="270"/>
        <end position="285"/>
    </location>
</feature>
<dbReference type="SUPFAM" id="SSF51905">
    <property type="entry name" value="FAD/NAD(P)-binding domain"/>
    <property type="match status" value="1"/>
</dbReference>
<dbReference type="GeneID" id="62199109"/>
<organism evidence="3 4">
    <name type="scientific">Alternaria burnsii</name>
    <dbReference type="NCBI Taxonomy" id="1187904"/>
    <lineage>
        <taxon>Eukaryota</taxon>
        <taxon>Fungi</taxon>
        <taxon>Dikarya</taxon>
        <taxon>Ascomycota</taxon>
        <taxon>Pezizomycotina</taxon>
        <taxon>Dothideomycetes</taxon>
        <taxon>Pleosporomycetidae</taxon>
        <taxon>Pleosporales</taxon>
        <taxon>Pleosporineae</taxon>
        <taxon>Pleosporaceae</taxon>
        <taxon>Alternaria</taxon>
        <taxon>Alternaria sect. Alternaria</taxon>
    </lineage>
</organism>
<dbReference type="GO" id="GO:0042147">
    <property type="term" value="P:retrograde transport, endosome to Golgi"/>
    <property type="evidence" value="ECO:0007669"/>
    <property type="project" value="TreeGrafter"/>
</dbReference>
<reference evidence="3" key="2">
    <citation type="submission" date="2020-08" db="EMBL/GenBank/DDBJ databases">
        <title>Draft Genome Sequence of Cumin Blight Pathogen Alternaria burnsii.</title>
        <authorList>
            <person name="Feng Z."/>
        </authorList>
    </citation>
    <scope>NUCLEOTIDE SEQUENCE</scope>
    <source>
        <strain evidence="3">CBS107.38</strain>
    </source>
</reference>
<keyword evidence="4" id="KW-1185">Reference proteome</keyword>
<dbReference type="Gene3D" id="3.50.50.60">
    <property type="entry name" value="FAD/NAD(P)-binding domain"/>
    <property type="match status" value="1"/>
</dbReference>
<gene>
    <name evidence="3" type="ORF">GT037_000884</name>
</gene>
<feature type="compositionally biased region" description="Low complexity" evidence="1">
    <location>
        <begin position="77"/>
        <end position="87"/>
    </location>
</feature>
<sequence>MPLDRLIKAKKSVSDIFTRMSGAPIHSHSPNRNENDALIYETPNPYSPGAKSTVPDASDESPVRKGLMGSLRKQKLRSISSLRSLRSPTKTKQLDTPASLPVDGPYTPKHRLNSSLVLDFEESPPDTPIFDLDRKDSITSSLRVHHSSPVPVPTSEKRNLQSSVDLSLIPFGTVPLSPAPIQRILELDQTGSPPSPTSILAYNPDQETMKSRVSTESALSDSLHGAGIYVDESVVSHDDLELNHLLPDESLTKIHSTEEPRQSPACEELSGVHRMEDSSTHKTGDEQVCTRGSATNKALNAADVNKMVEKQAKVILDKGYHARTYRRADGRCRLKIKLLASDSEGGDDNAQCDNEIPFKLVGPQADILVSELGSIVRENGMVFISDDELDKAFAAGKLLAYLDIALDEDKPMVVQSHLHSPTEVGKHDSTWGQHTGLYDGSGYGAGSSLWLVAGVTEMADVSSTSIPGAFSDHENEAPTIIRRLWEKTYRHGLDTDFPGQANVGDAAISEAHGQPESHFKDYKPVQGVKFSMPGVDYSSCGENTNDIAILGCGIIGLCTAYYLTESGATDPKTIHLVDSSPELFQCASGLAAGFLSADWFAPSVSSLGALSFKLHADLANAHSGRSTWGYSQSTGISLSQDSESAIGGSGEDWLENGTSRAQLANHNKPWEEQAAGPEWLRRTQEGIMEVISRDGTTAQIDPLRFCQWLLKEVKERGVRIHQPARATAIIKDADDVLCGLSISTSDDAESDTELPCTRLVITSGAWSPRVFSTLFPSSKARIPVSSLAGHSLLVRNPHHKPEELDKEVCHAVFATDTLGFSPEWFARLGGELYLAGLNSTSIPLPDVATDVKANDKAIAQLRQCAKAMMMNVPGKGMDVLREGLCFRPVTSSGRPIVSRIPDDKLGGTKTKDGENGGVYIAAGHGAWGISHAPGTGLVLSELIEGRESSAKIEALQLPS</sequence>
<comment type="caution">
    <text evidence="3">The sequence shown here is derived from an EMBL/GenBank/DDBJ whole genome shotgun (WGS) entry which is preliminary data.</text>
</comment>
<dbReference type="PANTHER" id="PTHR13847">
    <property type="entry name" value="SARCOSINE DEHYDROGENASE-RELATED"/>
    <property type="match status" value="1"/>
</dbReference>
<dbReference type="Proteomes" id="UP000596902">
    <property type="component" value="Unassembled WGS sequence"/>
</dbReference>
<dbReference type="InterPro" id="IPR036188">
    <property type="entry name" value="FAD/NAD-bd_sf"/>
</dbReference>
<evidence type="ECO:0000256" key="1">
    <source>
        <dbReference type="SAM" id="MobiDB-lite"/>
    </source>
</evidence>
<dbReference type="Pfam" id="PF01266">
    <property type="entry name" value="DAO"/>
    <property type="match status" value="1"/>
</dbReference>
<dbReference type="GO" id="GO:0005829">
    <property type="term" value="C:cytosol"/>
    <property type="evidence" value="ECO:0007669"/>
    <property type="project" value="GOC"/>
</dbReference>
<reference evidence="3" key="1">
    <citation type="submission" date="2020-01" db="EMBL/GenBank/DDBJ databases">
        <authorList>
            <person name="Feng Z.H.Z."/>
        </authorList>
    </citation>
    <scope>NUCLEOTIDE SEQUENCE</scope>
    <source>
        <strain evidence="3">CBS107.38</strain>
    </source>
</reference>
<dbReference type="PANTHER" id="PTHR13847:SF185">
    <property type="entry name" value="FAD DEPENDENT OXIDOREDUCTASE SUPERFAMILY (AFU_ORTHOLOGUE AFUA_3G02360)"/>
    <property type="match status" value="1"/>
</dbReference>
<name>A0A8H7EN85_9PLEO</name>
<accession>A0A8H7EN85</accession>
<protein>
    <submittedName>
        <fullName evidence="3">Fad dependent oxidoreductase</fullName>
    </submittedName>
</protein>
<feature type="region of interest" description="Disordered" evidence="1">
    <location>
        <begin position="21"/>
        <end position="107"/>
    </location>
</feature>